<dbReference type="Proteomes" id="UP001292094">
    <property type="component" value="Unassembled WGS sequence"/>
</dbReference>
<accession>A0AAE1P0N7</accession>
<evidence type="ECO:0000256" key="1">
    <source>
        <dbReference type="SAM" id="MobiDB-lite"/>
    </source>
</evidence>
<dbReference type="AlphaFoldDB" id="A0AAE1P0N7"/>
<sequence length="196" mass="20457">MNDGVPSPPLCLVAFSVHPLPCSVDLSALISNTLLPPPTPQQQTLSHLSSNFLLPPLLYCSLPLHHYLIPSPSIPFSALSPPPPHPHVLLHTLTSFSTPSPPPPHPHVILHTLTSSSTPSRPSPHPHVLLHTLTPFSPLSIPQPPSATSAVPPSLPRGCGRGGPAGAISPLKPCPPPSPPSLSEGVWHGKSDAITP</sequence>
<gene>
    <name evidence="2" type="ORF">Pmani_027791</name>
</gene>
<organism evidence="2 3">
    <name type="scientific">Petrolisthes manimaculis</name>
    <dbReference type="NCBI Taxonomy" id="1843537"/>
    <lineage>
        <taxon>Eukaryota</taxon>
        <taxon>Metazoa</taxon>
        <taxon>Ecdysozoa</taxon>
        <taxon>Arthropoda</taxon>
        <taxon>Crustacea</taxon>
        <taxon>Multicrustacea</taxon>
        <taxon>Malacostraca</taxon>
        <taxon>Eumalacostraca</taxon>
        <taxon>Eucarida</taxon>
        <taxon>Decapoda</taxon>
        <taxon>Pleocyemata</taxon>
        <taxon>Anomura</taxon>
        <taxon>Galatheoidea</taxon>
        <taxon>Porcellanidae</taxon>
        <taxon>Petrolisthes</taxon>
    </lineage>
</organism>
<evidence type="ECO:0000313" key="2">
    <source>
        <dbReference type="EMBL" id="KAK4299979.1"/>
    </source>
</evidence>
<protein>
    <submittedName>
        <fullName evidence="2">Uncharacterized protein</fullName>
    </submittedName>
</protein>
<feature type="region of interest" description="Disordered" evidence="1">
    <location>
        <begin position="140"/>
        <end position="196"/>
    </location>
</feature>
<keyword evidence="3" id="KW-1185">Reference proteome</keyword>
<evidence type="ECO:0000313" key="3">
    <source>
        <dbReference type="Proteomes" id="UP001292094"/>
    </source>
</evidence>
<reference evidence="2" key="1">
    <citation type="submission" date="2023-11" db="EMBL/GenBank/DDBJ databases">
        <title>Genome assemblies of two species of porcelain crab, Petrolisthes cinctipes and Petrolisthes manimaculis (Anomura: Porcellanidae).</title>
        <authorList>
            <person name="Angst P."/>
        </authorList>
    </citation>
    <scope>NUCLEOTIDE SEQUENCE</scope>
    <source>
        <strain evidence="2">PB745_02</strain>
        <tissue evidence="2">Gill</tissue>
    </source>
</reference>
<proteinExistence type="predicted"/>
<feature type="compositionally biased region" description="Basic and acidic residues" evidence="1">
    <location>
        <begin position="187"/>
        <end position="196"/>
    </location>
</feature>
<dbReference type="EMBL" id="JAWZYT010003140">
    <property type="protein sequence ID" value="KAK4299979.1"/>
    <property type="molecule type" value="Genomic_DNA"/>
</dbReference>
<comment type="caution">
    <text evidence="2">The sequence shown here is derived from an EMBL/GenBank/DDBJ whole genome shotgun (WGS) entry which is preliminary data.</text>
</comment>
<name>A0AAE1P0N7_9EUCA</name>